<accession>A0ABQ3TW07</accession>
<dbReference type="Pfam" id="PF00890">
    <property type="entry name" value="FAD_binding_2"/>
    <property type="match status" value="1"/>
</dbReference>
<evidence type="ECO:0000256" key="8">
    <source>
        <dbReference type="ARBA" id="ARBA00023166"/>
    </source>
</evidence>
<dbReference type="PANTHER" id="PTHR47470">
    <property type="entry name" value="CHOLESTEROL OXIDASE"/>
    <property type="match status" value="1"/>
</dbReference>
<evidence type="ECO:0000256" key="11">
    <source>
        <dbReference type="ARBA" id="ARBA00038856"/>
    </source>
</evidence>
<evidence type="ECO:0000259" key="18">
    <source>
        <dbReference type="Pfam" id="PF05199"/>
    </source>
</evidence>
<keyword evidence="7" id="KW-0443">Lipid metabolism</keyword>
<evidence type="ECO:0000256" key="10">
    <source>
        <dbReference type="ARBA" id="ARBA00023235"/>
    </source>
</evidence>
<keyword evidence="10" id="KW-0413">Isomerase</keyword>
<dbReference type="InterPro" id="IPR036188">
    <property type="entry name" value="FAD/NAD-bd_sf"/>
</dbReference>
<feature type="compositionally biased region" description="Low complexity" evidence="16">
    <location>
        <begin position="23"/>
        <end position="35"/>
    </location>
</feature>
<feature type="region of interest" description="Disordered" evidence="16">
    <location>
        <begin position="222"/>
        <end position="243"/>
    </location>
</feature>
<evidence type="ECO:0000256" key="13">
    <source>
        <dbReference type="ARBA" id="ARBA00049723"/>
    </source>
</evidence>
<evidence type="ECO:0000256" key="4">
    <source>
        <dbReference type="ARBA" id="ARBA00022630"/>
    </source>
</evidence>
<evidence type="ECO:0000256" key="14">
    <source>
        <dbReference type="ARBA" id="ARBA00049744"/>
    </source>
</evidence>
<comment type="caution">
    <text evidence="19">The sequence shown here is derived from an EMBL/GenBank/DDBJ whole genome shotgun (WGS) entry which is preliminary data.</text>
</comment>
<keyword evidence="5" id="KW-0274">FAD</keyword>
<name>A0ABQ3TW07_STRHY</name>
<comment type="cofactor">
    <cofactor evidence="1">
        <name>FAD</name>
        <dbReference type="ChEBI" id="CHEBI:57692"/>
    </cofactor>
</comment>
<comment type="pathway">
    <text evidence="12">Steroid metabolism; cholesterol degradation.</text>
</comment>
<evidence type="ECO:0000313" key="19">
    <source>
        <dbReference type="EMBL" id="GHJ27514.1"/>
    </source>
</evidence>
<dbReference type="EMBL" id="BNEK01000003">
    <property type="protein sequence ID" value="GHJ27514.1"/>
    <property type="molecule type" value="Genomic_DNA"/>
</dbReference>
<feature type="region of interest" description="Disordered" evidence="16">
    <location>
        <begin position="1"/>
        <end position="44"/>
    </location>
</feature>
<sequence>MSGEKSAHNRERGPEHDGDFDGPKGSPKGSPVGSEGTDGLDRGDSGISSDDSCFDYDVIVVGSGFGGSVSALRLTEKGYRVGVLEAGRRFTRDTLPRSSWDLRNYLWAPALGCFGIQRIHLLGKVMVLAGAGVGGGSLNYANTLYVPPEPFFRDRQWGHITDWQEELRPYYDQARRMLGARLNHTLTPSDAHLKAAAEKMGVGDTFHMAPVGVFFGDGHDAVGADGAGPPRAEPGQTVPDPYFGGAGPSRTACTECGECMTGCRHGAKNTLNENYLYLAERAGAVVHPMTTVVAVSDDPRGGYRVTTVPTDNRRKAGPTSLRSRYVVLAAGTYGTQTLLHTMRDKGLLPRISDRLGVLTRTNSEALVGAQTTDRRYRRARHGERRADFTRGVAITSSIHPDENTHIEPVRYGKGSNAMGLLSILQIPYGGRLPRWLRFLGANLRHPALAVRSLSNRRWSERTIIGLVMQTHDNSLTTYRKPKGVGKGLLTARQGHGEPNPGHIPEGAEAARHIADSINGFAGSNIGELMGTPLTAHFLGGCPIGASPEDGVIDPYHRLYGHPGIHVVDGAAVSANLGVNPSLTITAQAERAMSLWPNKGEPDPRPAPGAPYQRLGPVAPRRPAVPADAFGALRLPLLPVPKVPPARG</sequence>
<keyword evidence="8" id="KW-1207">Sterol metabolism</keyword>
<evidence type="ECO:0000256" key="12">
    <source>
        <dbReference type="ARBA" id="ARBA00049645"/>
    </source>
</evidence>
<dbReference type="SUPFAM" id="SSF51905">
    <property type="entry name" value="FAD/NAD(P)-binding domain"/>
    <property type="match status" value="1"/>
</dbReference>
<evidence type="ECO:0000256" key="6">
    <source>
        <dbReference type="ARBA" id="ARBA00023002"/>
    </source>
</evidence>
<dbReference type="PANTHER" id="PTHR47470:SF1">
    <property type="entry name" value="FAD-DEPENDENT OXIDOREDUCTASE 2 FAD BINDING DOMAIN-CONTAINING PROTEIN"/>
    <property type="match status" value="1"/>
</dbReference>
<dbReference type="InterPro" id="IPR003953">
    <property type="entry name" value="FAD-dep_OxRdtase_2_FAD-bd"/>
</dbReference>
<keyword evidence="3" id="KW-0153">Cholesterol metabolism</keyword>
<dbReference type="Gene3D" id="3.50.50.60">
    <property type="entry name" value="FAD/NAD(P)-binding domain"/>
    <property type="match status" value="3"/>
</dbReference>
<dbReference type="EC" id="5.3.3.1" evidence="11"/>
<keyword evidence="20" id="KW-1185">Reference proteome</keyword>
<evidence type="ECO:0000256" key="16">
    <source>
        <dbReference type="SAM" id="MobiDB-lite"/>
    </source>
</evidence>
<evidence type="ECO:0000313" key="20">
    <source>
        <dbReference type="Proteomes" id="UP001054854"/>
    </source>
</evidence>
<evidence type="ECO:0000259" key="17">
    <source>
        <dbReference type="Pfam" id="PF00890"/>
    </source>
</evidence>
<dbReference type="InterPro" id="IPR052542">
    <property type="entry name" value="Cholesterol_Oxidase"/>
</dbReference>
<comment type="similarity">
    <text evidence="2">Belongs to the GMC oxidoreductase family.</text>
</comment>
<evidence type="ECO:0000256" key="15">
    <source>
        <dbReference type="ARBA" id="ARBA00049778"/>
    </source>
</evidence>
<evidence type="ECO:0000256" key="2">
    <source>
        <dbReference type="ARBA" id="ARBA00010790"/>
    </source>
</evidence>
<feature type="domain" description="Glucose-methanol-choline oxidoreductase C-terminal" evidence="18">
    <location>
        <begin position="496"/>
        <end position="588"/>
    </location>
</feature>
<dbReference type="Proteomes" id="UP001054854">
    <property type="component" value="Unassembled WGS sequence"/>
</dbReference>
<keyword evidence="9" id="KW-0753">Steroid metabolism</keyword>
<dbReference type="Pfam" id="PF05199">
    <property type="entry name" value="GMC_oxred_C"/>
    <property type="match status" value="1"/>
</dbReference>
<evidence type="ECO:0000256" key="9">
    <source>
        <dbReference type="ARBA" id="ARBA00023221"/>
    </source>
</evidence>
<evidence type="ECO:0000256" key="5">
    <source>
        <dbReference type="ARBA" id="ARBA00022827"/>
    </source>
</evidence>
<evidence type="ECO:0000256" key="3">
    <source>
        <dbReference type="ARBA" id="ARBA00022548"/>
    </source>
</evidence>
<evidence type="ECO:0000256" key="1">
    <source>
        <dbReference type="ARBA" id="ARBA00001974"/>
    </source>
</evidence>
<dbReference type="EC" id="1.1.3.6" evidence="13"/>
<feature type="compositionally biased region" description="Basic and acidic residues" evidence="16">
    <location>
        <begin position="1"/>
        <end position="22"/>
    </location>
</feature>
<dbReference type="InterPro" id="IPR007867">
    <property type="entry name" value="GMC_OxRtase_C"/>
</dbReference>
<protein>
    <recommendedName>
        <fullName evidence="14">Cholesterol oxidase</fullName>
        <ecNumber evidence="13">1.1.3.6</ecNumber>
        <ecNumber evidence="11">5.3.3.1</ecNumber>
    </recommendedName>
    <alternativeName>
        <fullName evidence="15">Cholesterol isomerase</fullName>
    </alternativeName>
</protein>
<keyword evidence="4" id="KW-0285">Flavoprotein</keyword>
<feature type="region of interest" description="Disordered" evidence="16">
    <location>
        <begin position="595"/>
        <end position="619"/>
    </location>
</feature>
<reference evidence="19" key="1">
    <citation type="submission" date="2024-05" db="EMBL/GenBank/DDBJ databases">
        <title>Whole genome shotgun sequence of Streptomyces hygroscopicus NBRC 113678.</title>
        <authorList>
            <person name="Komaki H."/>
            <person name="Tamura T."/>
        </authorList>
    </citation>
    <scope>NUCLEOTIDE SEQUENCE</scope>
    <source>
        <strain evidence="19">N11-34</strain>
    </source>
</reference>
<proteinExistence type="inferred from homology"/>
<gene>
    <name evidence="19" type="ORF">TPA0910_19470</name>
</gene>
<keyword evidence="6" id="KW-0560">Oxidoreductase</keyword>
<evidence type="ECO:0000256" key="7">
    <source>
        <dbReference type="ARBA" id="ARBA00023098"/>
    </source>
</evidence>
<feature type="domain" description="FAD-dependent oxidoreductase 2 FAD-binding" evidence="17">
    <location>
        <begin position="57"/>
        <end position="90"/>
    </location>
</feature>
<organism evidence="19 20">
    <name type="scientific">Streptomyces hygroscopicus</name>
    <dbReference type="NCBI Taxonomy" id="1912"/>
    <lineage>
        <taxon>Bacteria</taxon>
        <taxon>Bacillati</taxon>
        <taxon>Actinomycetota</taxon>
        <taxon>Actinomycetes</taxon>
        <taxon>Kitasatosporales</taxon>
        <taxon>Streptomycetaceae</taxon>
        <taxon>Streptomyces</taxon>
        <taxon>Streptomyces violaceusniger group</taxon>
    </lineage>
</organism>